<feature type="domain" description="ABC transmembrane type-1" evidence="10">
    <location>
        <begin position="102"/>
        <end position="310"/>
    </location>
</feature>
<evidence type="ECO:0000256" key="5">
    <source>
        <dbReference type="ARBA" id="ARBA00022475"/>
    </source>
</evidence>
<gene>
    <name evidence="11" type="primary">pstA</name>
    <name evidence="11" type="ORF">F0U47_08575</name>
</gene>
<feature type="transmembrane region" description="Helical" evidence="9">
    <location>
        <begin position="291"/>
        <end position="313"/>
    </location>
</feature>
<keyword evidence="4" id="KW-0813">Transport</keyword>
<evidence type="ECO:0000259" key="10">
    <source>
        <dbReference type="PROSITE" id="PS50928"/>
    </source>
</evidence>
<keyword evidence="7 9" id="KW-1133">Transmembrane helix</keyword>
<evidence type="ECO:0000256" key="4">
    <source>
        <dbReference type="ARBA" id="ARBA00022448"/>
    </source>
</evidence>
<comment type="caution">
    <text evidence="11">The sequence shown here is derived from an EMBL/GenBank/DDBJ whole genome shotgun (WGS) entry which is preliminary data.</text>
</comment>
<evidence type="ECO:0000256" key="6">
    <source>
        <dbReference type="ARBA" id="ARBA00022692"/>
    </source>
</evidence>
<evidence type="ECO:0000313" key="12">
    <source>
        <dbReference type="Proteomes" id="UP000324351"/>
    </source>
</evidence>
<dbReference type="GO" id="GO:0035435">
    <property type="term" value="P:phosphate ion transmembrane transport"/>
    <property type="evidence" value="ECO:0007669"/>
    <property type="project" value="InterPro"/>
</dbReference>
<keyword evidence="8 9" id="KW-0472">Membrane</keyword>
<comment type="function">
    <text evidence="1">Part of the binding-protein-dependent transport system for phosphate; probably responsible for the translocation of the substrate across the membrane.</text>
</comment>
<feature type="transmembrane region" description="Helical" evidence="9">
    <location>
        <begin position="173"/>
        <end position="192"/>
    </location>
</feature>
<dbReference type="AlphaFoldDB" id="A0A5B1M5W5"/>
<keyword evidence="6 9" id="KW-0812">Transmembrane</keyword>
<feature type="transmembrane region" description="Helical" evidence="9">
    <location>
        <begin position="147"/>
        <end position="166"/>
    </location>
</feature>
<name>A0A5B1M5W5_9ACTN</name>
<keyword evidence="5 9" id="KW-1003">Cell membrane</keyword>
<accession>A0A5B1M5W5</accession>
<evidence type="ECO:0000256" key="1">
    <source>
        <dbReference type="ARBA" id="ARBA00003510"/>
    </source>
</evidence>
<comment type="subcellular location">
    <subcellularLocation>
        <location evidence="2 9">Cell membrane</location>
        <topology evidence="2 9">Multi-pass membrane protein</topology>
    </subcellularLocation>
</comment>
<evidence type="ECO:0000256" key="7">
    <source>
        <dbReference type="ARBA" id="ARBA00022989"/>
    </source>
</evidence>
<dbReference type="PANTHER" id="PTHR43470">
    <property type="entry name" value="PHOSPHATE TRANSPORT SYSTEM PERMEASE PROTEIN PSTA-RELATED"/>
    <property type="match status" value="1"/>
</dbReference>
<organism evidence="11 12">
    <name type="scientific">Nocardioides antri</name>
    <dbReference type="NCBI Taxonomy" id="2607659"/>
    <lineage>
        <taxon>Bacteria</taxon>
        <taxon>Bacillati</taxon>
        <taxon>Actinomycetota</taxon>
        <taxon>Actinomycetes</taxon>
        <taxon>Propionibacteriales</taxon>
        <taxon>Nocardioidaceae</taxon>
        <taxon>Nocardioides</taxon>
    </lineage>
</organism>
<dbReference type="GO" id="GO:0005315">
    <property type="term" value="F:phosphate transmembrane transporter activity"/>
    <property type="evidence" value="ECO:0007669"/>
    <property type="project" value="InterPro"/>
</dbReference>
<dbReference type="RefSeq" id="WP_149749874.1">
    <property type="nucleotide sequence ID" value="NZ_VUJW01000003.1"/>
</dbReference>
<dbReference type="PROSITE" id="PS50928">
    <property type="entry name" value="ABC_TM1"/>
    <property type="match status" value="1"/>
</dbReference>
<comment type="caution">
    <text evidence="9">Lacks conserved residue(s) required for the propagation of feature annotation.</text>
</comment>
<dbReference type="CDD" id="cd06261">
    <property type="entry name" value="TM_PBP2"/>
    <property type="match status" value="1"/>
</dbReference>
<dbReference type="EMBL" id="VUJW01000003">
    <property type="protein sequence ID" value="KAA1427509.1"/>
    <property type="molecule type" value="Genomic_DNA"/>
</dbReference>
<proteinExistence type="inferred from homology"/>
<dbReference type="Proteomes" id="UP000324351">
    <property type="component" value="Unassembled WGS sequence"/>
</dbReference>
<evidence type="ECO:0000256" key="9">
    <source>
        <dbReference type="RuleBase" id="RU363043"/>
    </source>
</evidence>
<feature type="transmembrane region" description="Helical" evidence="9">
    <location>
        <begin position="106"/>
        <end position="127"/>
    </location>
</feature>
<evidence type="ECO:0000256" key="3">
    <source>
        <dbReference type="ARBA" id="ARBA00007069"/>
    </source>
</evidence>
<evidence type="ECO:0000256" key="8">
    <source>
        <dbReference type="ARBA" id="ARBA00023136"/>
    </source>
</evidence>
<dbReference type="InterPro" id="IPR000515">
    <property type="entry name" value="MetI-like"/>
</dbReference>
<dbReference type="InterPro" id="IPR005672">
    <property type="entry name" value="Phosphate_PstA"/>
</dbReference>
<dbReference type="Pfam" id="PF00528">
    <property type="entry name" value="BPD_transp_1"/>
    <property type="match status" value="1"/>
</dbReference>
<evidence type="ECO:0000256" key="2">
    <source>
        <dbReference type="ARBA" id="ARBA00004651"/>
    </source>
</evidence>
<dbReference type="SUPFAM" id="SSF161098">
    <property type="entry name" value="MetI-like"/>
    <property type="match status" value="1"/>
</dbReference>
<reference evidence="11 12" key="2">
    <citation type="submission" date="2019-09" db="EMBL/GenBank/DDBJ databases">
        <authorList>
            <person name="Jin C."/>
        </authorList>
    </citation>
    <scope>NUCLEOTIDE SEQUENCE [LARGE SCALE GENOMIC DNA]</scope>
    <source>
        <strain evidence="11 12">BN140041</strain>
    </source>
</reference>
<dbReference type="Gene3D" id="1.10.3720.10">
    <property type="entry name" value="MetI-like"/>
    <property type="match status" value="1"/>
</dbReference>
<feature type="transmembrane region" description="Helical" evidence="9">
    <location>
        <begin position="29"/>
        <end position="51"/>
    </location>
</feature>
<sequence length="321" mass="33641">MSSAATTAAAVTTSTLASGRSQDRDLRSLAFLGALWFSLFFGVAVLFALIVDTAISGAPRFDSALFTQYTQTFDPERAEALAATGRDPKDLSAAYTGFRSGIVGSIILMITTALLAIPLGVSAAVYLEEFASKTSRFSKVVEVNLQNLAAVPAVIYGMLAATLMAVVGVQRGIAIGGAVALALLILPVVIITTREALRSVPDEIRQGSLALGATVWQTTWRQTLPSAVPGISTGTILGLSRAIGEAAPLVMIGFGAINFAPEFPFVTSKIEAFPLEIFNAASDSKEVVQQAASAGIIVLLAMILGMNAVAIIIRNKFQRSW</sequence>
<evidence type="ECO:0000313" key="11">
    <source>
        <dbReference type="EMBL" id="KAA1427509.1"/>
    </source>
</evidence>
<dbReference type="NCBIfam" id="TIGR00974">
    <property type="entry name" value="3a0107s02c"/>
    <property type="match status" value="1"/>
</dbReference>
<comment type="similarity">
    <text evidence="3 9">Belongs to the binding-protein-dependent transport system permease family. CysTW subfamily.</text>
</comment>
<dbReference type="GO" id="GO:0005886">
    <property type="term" value="C:plasma membrane"/>
    <property type="evidence" value="ECO:0007669"/>
    <property type="project" value="UniProtKB-SubCell"/>
</dbReference>
<keyword evidence="12" id="KW-1185">Reference proteome</keyword>
<protein>
    <recommendedName>
        <fullName evidence="9">Phosphate transport system permease protein PstA</fullName>
    </recommendedName>
</protein>
<dbReference type="InterPro" id="IPR035906">
    <property type="entry name" value="MetI-like_sf"/>
</dbReference>
<reference evidence="11 12" key="1">
    <citation type="submission" date="2019-09" db="EMBL/GenBank/DDBJ databases">
        <title>Nocardioides panacisoli sp. nov., isolated from the soil of a ginseng field.</title>
        <authorList>
            <person name="Cho C."/>
        </authorList>
    </citation>
    <scope>NUCLEOTIDE SEQUENCE [LARGE SCALE GENOMIC DNA]</scope>
    <source>
        <strain evidence="11 12">BN140041</strain>
    </source>
</reference>